<dbReference type="AlphaFoldDB" id="A0A1I5SAP1"/>
<dbReference type="InterPro" id="IPR050903">
    <property type="entry name" value="Bact_Chemotaxis_MeTrfase"/>
</dbReference>
<feature type="binding site" evidence="6">
    <location>
        <position position="154"/>
    </location>
    <ligand>
        <name>S-adenosyl-L-methionine</name>
        <dbReference type="ChEBI" id="CHEBI:59789"/>
    </ligand>
</feature>
<dbReference type="SUPFAM" id="SSF47757">
    <property type="entry name" value="Chemotaxis receptor methyltransferase CheR, N-terminal domain"/>
    <property type="match status" value="1"/>
</dbReference>
<evidence type="ECO:0000256" key="5">
    <source>
        <dbReference type="PIRNR" id="PIRNR000410"/>
    </source>
</evidence>
<dbReference type="EMBL" id="FOXA01000010">
    <property type="protein sequence ID" value="SFP67772.1"/>
    <property type="molecule type" value="Genomic_DNA"/>
</dbReference>
<dbReference type="EC" id="2.1.1.80" evidence="5"/>
<dbReference type="PANTHER" id="PTHR24422:SF19">
    <property type="entry name" value="CHEMOTAXIS PROTEIN METHYLTRANSFERASE"/>
    <property type="match status" value="1"/>
</dbReference>
<dbReference type="SUPFAM" id="SSF53335">
    <property type="entry name" value="S-adenosyl-L-methionine-dependent methyltransferases"/>
    <property type="match status" value="1"/>
</dbReference>
<dbReference type="PIRSF" id="PIRSF000410">
    <property type="entry name" value="CheR"/>
    <property type="match status" value="1"/>
</dbReference>
<evidence type="ECO:0000256" key="3">
    <source>
        <dbReference type="ARBA" id="ARBA00022679"/>
    </source>
</evidence>
<protein>
    <recommendedName>
        <fullName evidence="5">Chemotaxis protein methyltransferase</fullName>
        <ecNumber evidence="5">2.1.1.80</ecNumber>
    </recommendedName>
</protein>
<feature type="binding site" evidence="6">
    <location>
        <position position="90"/>
    </location>
    <ligand>
        <name>S-adenosyl-L-methionine</name>
        <dbReference type="ChEBI" id="CHEBI:59789"/>
    </ligand>
</feature>
<feature type="binding site" evidence="6">
    <location>
        <position position="84"/>
    </location>
    <ligand>
        <name>S-adenosyl-L-methionine</name>
        <dbReference type="ChEBI" id="CHEBI:59789"/>
    </ligand>
</feature>
<dbReference type="InterPro" id="IPR022641">
    <property type="entry name" value="CheR_N"/>
</dbReference>
<dbReference type="Gene3D" id="3.40.50.150">
    <property type="entry name" value="Vaccinia Virus protein VP39"/>
    <property type="match status" value="1"/>
</dbReference>
<evidence type="ECO:0000259" key="7">
    <source>
        <dbReference type="PROSITE" id="PS50123"/>
    </source>
</evidence>
<evidence type="ECO:0000256" key="4">
    <source>
        <dbReference type="ARBA" id="ARBA00022691"/>
    </source>
</evidence>
<dbReference type="InterPro" id="IPR026024">
    <property type="entry name" value="Chemotaxis_MeTrfase_CheR"/>
</dbReference>
<feature type="binding site" evidence="6">
    <location>
        <begin position="225"/>
        <end position="226"/>
    </location>
    <ligand>
        <name>S-adenosyl-L-methionine</name>
        <dbReference type="ChEBI" id="CHEBI:59789"/>
    </ligand>
</feature>
<reference evidence="8 9" key="1">
    <citation type="submission" date="2016-10" db="EMBL/GenBank/DDBJ databases">
        <authorList>
            <person name="de Groot N.N."/>
        </authorList>
    </citation>
    <scope>NUCLEOTIDE SEQUENCE [LARGE SCALE GENOMIC DNA]</scope>
    <source>
        <strain evidence="8 9">DSM 19547</strain>
    </source>
</reference>
<keyword evidence="4 5" id="KW-0949">S-adenosyl-L-methionine</keyword>
<dbReference type="InterPro" id="IPR000780">
    <property type="entry name" value="CheR_MeTrfase"/>
</dbReference>
<feature type="binding site" evidence="6">
    <location>
        <position position="128"/>
    </location>
    <ligand>
        <name>S-adenosyl-L-methionine</name>
        <dbReference type="ChEBI" id="CHEBI:59789"/>
    </ligand>
</feature>
<comment type="function">
    <text evidence="5">Methylation of the membrane-bound methyl-accepting chemotaxis proteins (MCP) to form gamma-glutamyl methyl ester residues in MCP.</text>
</comment>
<proteinExistence type="predicted"/>
<feature type="domain" description="CheR-type methyltransferase" evidence="7">
    <location>
        <begin position="7"/>
        <end position="282"/>
    </location>
</feature>
<keyword evidence="3 5" id="KW-0808">Transferase</keyword>
<dbReference type="Pfam" id="PF03705">
    <property type="entry name" value="CheR_N"/>
    <property type="match status" value="1"/>
</dbReference>
<accession>A0A1I5SAP1</accession>
<dbReference type="Proteomes" id="UP000199356">
    <property type="component" value="Unassembled WGS sequence"/>
</dbReference>
<evidence type="ECO:0000256" key="1">
    <source>
        <dbReference type="ARBA" id="ARBA00001541"/>
    </source>
</evidence>
<dbReference type="InterPro" id="IPR022642">
    <property type="entry name" value="CheR_C"/>
</dbReference>
<evidence type="ECO:0000313" key="8">
    <source>
        <dbReference type="EMBL" id="SFP67772.1"/>
    </source>
</evidence>
<dbReference type="InterPro" id="IPR036804">
    <property type="entry name" value="CheR_N_sf"/>
</dbReference>
<dbReference type="STRING" id="441119.SAMN04488047_110130"/>
<dbReference type="Pfam" id="PF01739">
    <property type="entry name" value="CheR"/>
    <property type="match status" value="1"/>
</dbReference>
<dbReference type="OrthoDB" id="9816309at2"/>
<dbReference type="GO" id="GO:0032259">
    <property type="term" value="P:methylation"/>
    <property type="evidence" value="ECO:0007669"/>
    <property type="project" value="UniProtKB-KW"/>
</dbReference>
<organism evidence="8 9">
    <name type="scientific">Tranquillimonas alkanivorans</name>
    <dbReference type="NCBI Taxonomy" id="441119"/>
    <lineage>
        <taxon>Bacteria</taxon>
        <taxon>Pseudomonadati</taxon>
        <taxon>Pseudomonadota</taxon>
        <taxon>Alphaproteobacteria</taxon>
        <taxon>Rhodobacterales</taxon>
        <taxon>Roseobacteraceae</taxon>
        <taxon>Tranquillimonas</taxon>
    </lineage>
</organism>
<dbReference type="SMART" id="SM00138">
    <property type="entry name" value="MeTrc"/>
    <property type="match status" value="1"/>
</dbReference>
<dbReference type="InterPro" id="IPR029063">
    <property type="entry name" value="SAM-dependent_MTases_sf"/>
</dbReference>
<dbReference type="RefSeq" id="WP_093422802.1">
    <property type="nucleotide sequence ID" value="NZ_FOXA01000010.1"/>
</dbReference>
<gene>
    <name evidence="8" type="ORF">SAMN04488047_110130</name>
</gene>
<evidence type="ECO:0000256" key="2">
    <source>
        <dbReference type="ARBA" id="ARBA00022603"/>
    </source>
</evidence>
<sequence length="294" mass="33025">MTAPPALRPREFPFSDEDFRKIAAQLRNWAGISLPPNKKTLVYSRLAKRLRALGHESFSEYCDFVFSPSGKAERDEFLNALTTNVTSFFRESHHFDHLRQQVLPDLVSRARAGGRVRLWSAGCSTGQEPYSIAITFLEACPDAPRLDVRILATDLDGSAVSTAASGLYGVNDTSGLDPQRTKKWFEQEAAGLIAREPLRRLVHFRQLNLMADWPFSGSFDVIFCRNLVIYFDREMQARLWSRLASALVPEGLLYIGHSERVSGPASDLLEGAGVTTYRRLQSDTATFIGSRREH</sequence>
<feature type="binding site" evidence="6">
    <location>
        <begin position="208"/>
        <end position="209"/>
    </location>
    <ligand>
        <name>S-adenosyl-L-methionine</name>
        <dbReference type="ChEBI" id="CHEBI:59789"/>
    </ligand>
</feature>
<dbReference type="PRINTS" id="PR00996">
    <property type="entry name" value="CHERMTFRASE"/>
</dbReference>
<dbReference type="GO" id="GO:0008983">
    <property type="term" value="F:protein-glutamate O-methyltransferase activity"/>
    <property type="evidence" value="ECO:0007669"/>
    <property type="project" value="UniProtKB-EC"/>
</dbReference>
<name>A0A1I5SAP1_9RHOB</name>
<dbReference type="PROSITE" id="PS50123">
    <property type="entry name" value="CHER"/>
    <property type="match status" value="1"/>
</dbReference>
<dbReference type="PANTHER" id="PTHR24422">
    <property type="entry name" value="CHEMOTAXIS PROTEIN METHYLTRANSFERASE"/>
    <property type="match status" value="1"/>
</dbReference>
<keyword evidence="2 5" id="KW-0489">Methyltransferase</keyword>
<evidence type="ECO:0000313" key="9">
    <source>
        <dbReference type="Proteomes" id="UP000199356"/>
    </source>
</evidence>
<feature type="binding site" evidence="6">
    <location>
        <position position="86"/>
    </location>
    <ligand>
        <name>S-adenosyl-L-methionine</name>
        <dbReference type="ChEBI" id="CHEBI:59789"/>
    </ligand>
</feature>
<comment type="catalytic activity">
    <reaction evidence="1 5">
        <text>L-glutamyl-[protein] + S-adenosyl-L-methionine = [protein]-L-glutamate 5-O-methyl ester + S-adenosyl-L-homocysteine</text>
        <dbReference type="Rhea" id="RHEA:24452"/>
        <dbReference type="Rhea" id="RHEA-COMP:10208"/>
        <dbReference type="Rhea" id="RHEA-COMP:10311"/>
        <dbReference type="ChEBI" id="CHEBI:29973"/>
        <dbReference type="ChEBI" id="CHEBI:57856"/>
        <dbReference type="ChEBI" id="CHEBI:59789"/>
        <dbReference type="ChEBI" id="CHEBI:82795"/>
        <dbReference type="EC" id="2.1.1.80"/>
    </reaction>
</comment>
<dbReference type="Gene3D" id="1.10.155.10">
    <property type="entry name" value="Chemotaxis receptor methyltransferase CheR, N-terminal domain"/>
    <property type="match status" value="1"/>
</dbReference>
<evidence type="ECO:0000256" key="6">
    <source>
        <dbReference type="PIRSR" id="PIRSR000410-1"/>
    </source>
</evidence>
<keyword evidence="9" id="KW-1185">Reference proteome</keyword>